<feature type="compositionally biased region" description="Basic and acidic residues" evidence="1">
    <location>
        <begin position="360"/>
        <end position="373"/>
    </location>
</feature>
<gene>
    <name evidence="3" type="ORF">MBUL_04103</name>
</gene>
<dbReference type="AlphaFoldDB" id="A0A679J4K9"/>
<sequence>MTLIEIVQDGVLRKTSGSYFRGENPSFYPTDSSLQRDDAVAEYLVKGLMPDRPFIDKSARIVAFGSCFASHVADYLHEAGYNVTSKKRSTAYVTQIADGMVHTHAILQQFEWAWLDRVPRQALWHGYKAEDFGYDESARLATKQLFDEADVFIITFGLSEIWYDDVTKEVFWRAPPREVFDAERHKFRVSEFGESLDNIRAIYALIRRFRPSATIIFTLSPVALTATFRPLACEAANSVSKAILRAAIDQHYRETKPEDDKLFYFPSYEIVTSNFLRPFRSDRRHVCLQVVDVNMKIFENYFCFNDFPEDFVREAFRAALREDKVVAGGDRTWDEIDQGQIDDIIERRRALRIELRAAEAEQRRAERIQERQAARRKSP</sequence>
<dbReference type="EMBL" id="LR743504">
    <property type="protein sequence ID" value="CAA2107320.1"/>
    <property type="molecule type" value="Genomic_DNA"/>
</dbReference>
<name>A0A679J4K9_9HYPH</name>
<accession>A0A679J4K9</accession>
<proteinExistence type="predicted"/>
<dbReference type="InterPro" id="IPR014982">
    <property type="entry name" value="GSCFA"/>
</dbReference>
<feature type="domain" description="GSCFA" evidence="2">
    <location>
        <begin position="60"/>
        <end position="298"/>
    </location>
</feature>
<organism evidence="3">
    <name type="scientific">Methylobacterium bullatum</name>
    <dbReference type="NCBI Taxonomy" id="570505"/>
    <lineage>
        <taxon>Bacteria</taxon>
        <taxon>Pseudomonadati</taxon>
        <taxon>Pseudomonadota</taxon>
        <taxon>Alphaproteobacteria</taxon>
        <taxon>Hyphomicrobiales</taxon>
        <taxon>Methylobacteriaceae</taxon>
        <taxon>Methylobacterium</taxon>
    </lineage>
</organism>
<feature type="region of interest" description="Disordered" evidence="1">
    <location>
        <begin position="360"/>
        <end position="379"/>
    </location>
</feature>
<evidence type="ECO:0000313" key="3">
    <source>
        <dbReference type="EMBL" id="CAA2107320.1"/>
    </source>
</evidence>
<reference evidence="3" key="1">
    <citation type="submission" date="2019-12" db="EMBL/GenBank/DDBJ databases">
        <authorList>
            <person name="Cremers G."/>
        </authorList>
    </citation>
    <scope>NUCLEOTIDE SEQUENCE</scope>
    <source>
        <strain evidence="3">Mbul1</strain>
    </source>
</reference>
<protein>
    <recommendedName>
        <fullName evidence="2">GSCFA domain-containing protein</fullName>
    </recommendedName>
</protein>
<dbReference type="Pfam" id="PF08885">
    <property type="entry name" value="GSCFA"/>
    <property type="match status" value="1"/>
</dbReference>
<evidence type="ECO:0000259" key="2">
    <source>
        <dbReference type="Pfam" id="PF08885"/>
    </source>
</evidence>
<evidence type="ECO:0000256" key="1">
    <source>
        <dbReference type="SAM" id="MobiDB-lite"/>
    </source>
</evidence>